<feature type="compositionally biased region" description="Polar residues" evidence="4">
    <location>
        <begin position="21"/>
        <end position="30"/>
    </location>
</feature>
<organism evidence="5 6">
    <name type="scientific">Punica granatum</name>
    <name type="common">Pomegranate</name>
    <dbReference type="NCBI Taxonomy" id="22663"/>
    <lineage>
        <taxon>Eukaryota</taxon>
        <taxon>Viridiplantae</taxon>
        <taxon>Streptophyta</taxon>
        <taxon>Embryophyta</taxon>
        <taxon>Tracheophyta</taxon>
        <taxon>Spermatophyta</taxon>
        <taxon>Magnoliopsida</taxon>
        <taxon>eudicotyledons</taxon>
        <taxon>Gunneridae</taxon>
        <taxon>Pentapetalae</taxon>
        <taxon>rosids</taxon>
        <taxon>malvids</taxon>
        <taxon>Myrtales</taxon>
        <taxon>Lythraceae</taxon>
        <taxon>Punica</taxon>
    </lineage>
</organism>
<proteinExistence type="inferred from homology"/>
<accession>A0A2I0JGG9</accession>
<name>A0A2I0JGG9_PUNGR</name>
<dbReference type="PANTHER" id="PTHR31636">
    <property type="entry name" value="OSJNBA0084A10.13 PROTEIN-RELATED"/>
    <property type="match status" value="1"/>
</dbReference>
<dbReference type="STRING" id="22663.A0A2I0JGG9"/>
<feature type="short sequence motif" description="LXXLL motif" evidence="3">
    <location>
        <begin position="163"/>
        <end position="167"/>
    </location>
</feature>
<evidence type="ECO:0000313" key="5">
    <source>
        <dbReference type="EMBL" id="PKI55357.1"/>
    </source>
</evidence>
<evidence type="ECO:0000256" key="1">
    <source>
        <dbReference type="ARBA" id="ARBA00023015"/>
    </source>
</evidence>
<evidence type="ECO:0000313" key="6">
    <source>
        <dbReference type="Proteomes" id="UP000233551"/>
    </source>
</evidence>
<comment type="caution">
    <text evidence="3">Lacks conserved residue(s) required for the propagation of feature annotation.</text>
</comment>
<feature type="short sequence motif" description="VHIID" evidence="3">
    <location>
        <begin position="70"/>
        <end position="74"/>
    </location>
</feature>
<sequence length="346" mass="38845">MNSSISPSSSPSTSKPDVTLSLKTSPSHAQESFRPEERGSIYTPHFPYLGFACSVVARTLVRSLWREEVVHVVDLGSGNVRLWSPLLKGLAQLAGGPPHLKVTCVCSRKSVLETLGHGLVKEAETLEVPFQFNPVNAHLRDLTMEMLNPRSGEIMIIVSVLGLHALLAQDDRVDAQFVAGKSSTSVKECKQMGEFLAMVRSLSPKIFFLVEQEANQNTNRLVDRFVECLHYYSAMFDSIDASYGASLLCNQLERLALEEMLGREIENILSCEGLEREERHERHVSWTVRFSRAGFKPVRLWLDPSNDEKGMFETRVPDGYKVVTERACTMISWHERPLYAVSAWSC</sequence>
<comment type="similarity">
    <text evidence="3">Belongs to the GRAS family.</text>
</comment>
<dbReference type="AlphaFoldDB" id="A0A2I0JGG9"/>
<gene>
    <name evidence="5" type="ORF">CRG98_024267</name>
</gene>
<dbReference type="EMBL" id="PGOL01001709">
    <property type="protein sequence ID" value="PKI55357.1"/>
    <property type="molecule type" value="Genomic_DNA"/>
</dbReference>
<dbReference type="Pfam" id="PF03514">
    <property type="entry name" value="GRAS"/>
    <property type="match status" value="1"/>
</dbReference>
<dbReference type="Proteomes" id="UP000233551">
    <property type="component" value="Unassembled WGS sequence"/>
</dbReference>
<evidence type="ECO:0000256" key="2">
    <source>
        <dbReference type="ARBA" id="ARBA00023163"/>
    </source>
</evidence>
<dbReference type="PROSITE" id="PS50985">
    <property type="entry name" value="GRAS"/>
    <property type="match status" value="1"/>
</dbReference>
<keyword evidence="1" id="KW-0805">Transcription regulation</keyword>
<evidence type="ECO:0000256" key="3">
    <source>
        <dbReference type="PROSITE-ProRule" id="PRU01191"/>
    </source>
</evidence>
<feature type="region of interest" description="SAW" evidence="3">
    <location>
        <begin position="270"/>
        <end position="345"/>
    </location>
</feature>
<evidence type="ECO:0000256" key="4">
    <source>
        <dbReference type="SAM" id="MobiDB-lite"/>
    </source>
</evidence>
<dbReference type="InterPro" id="IPR005202">
    <property type="entry name" value="TF_GRAS"/>
</dbReference>
<feature type="compositionally biased region" description="Low complexity" evidence="4">
    <location>
        <begin position="1"/>
        <end position="16"/>
    </location>
</feature>
<keyword evidence="6" id="KW-1185">Reference proteome</keyword>
<comment type="caution">
    <text evidence="5">The sequence shown here is derived from an EMBL/GenBank/DDBJ whole genome shotgun (WGS) entry which is preliminary data.</text>
</comment>
<protein>
    <submittedName>
        <fullName evidence="5">Uncharacterized protein</fullName>
    </submittedName>
</protein>
<keyword evidence="2" id="KW-0804">Transcription</keyword>
<reference evidence="5 6" key="1">
    <citation type="submission" date="2017-11" db="EMBL/GenBank/DDBJ databases">
        <title>De-novo sequencing of pomegranate (Punica granatum L.) genome.</title>
        <authorList>
            <person name="Akparov Z."/>
            <person name="Amiraslanov A."/>
            <person name="Hajiyeva S."/>
            <person name="Abbasov M."/>
            <person name="Kaur K."/>
            <person name="Hamwieh A."/>
            <person name="Solovyev V."/>
            <person name="Salamov A."/>
            <person name="Braich B."/>
            <person name="Kosarev P."/>
            <person name="Mahmoud A."/>
            <person name="Hajiyev E."/>
            <person name="Babayeva S."/>
            <person name="Izzatullayeva V."/>
            <person name="Mammadov A."/>
            <person name="Mammadov A."/>
            <person name="Sharifova S."/>
            <person name="Ojaghi J."/>
            <person name="Eynullazada K."/>
            <person name="Bayramov B."/>
            <person name="Abdulazimova A."/>
            <person name="Shahmuradov I."/>
        </authorList>
    </citation>
    <scope>NUCLEOTIDE SEQUENCE [LARGE SCALE GENOMIC DNA]</scope>
    <source>
        <strain evidence="6">cv. AG2017</strain>
        <tissue evidence="5">Leaf</tissue>
    </source>
</reference>
<feature type="region of interest" description="Disordered" evidence="4">
    <location>
        <begin position="1"/>
        <end position="36"/>
    </location>
</feature>